<evidence type="ECO:0008006" key="3">
    <source>
        <dbReference type="Google" id="ProtNLM"/>
    </source>
</evidence>
<reference evidence="1" key="2">
    <citation type="journal article" date="2021" name="PeerJ">
        <title>Extensive microbial diversity within the chicken gut microbiome revealed by metagenomics and culture.</title>
        <authorList>
            <person name="Gilroy R."/>
            <person name="Ravi A."/>
            <person name="Getino M."/>
            <person name="Pursley I."/>
            <person name="Horton D.L."/>
            <person name="Alikhan N.F."/>
            <person name="Baker D."/>
            <person name="Gharbi K."/>
            <person name="Hall N."/>
            <person name="Watson M."/>
            <person name="Adriaenssens E.M."/>
            <person name="Foster-Nyarko E."/>
            <person name="Jarju S."/>
            <person name="Secka A."/>
            <person name="Antonio M."/>
            <person name="Oren A."/>
            <person name="Chaudhuri R.R."/>
            <person name="La Ragione R."/>
            <person name="Hildebrand F."/>
            <person name="Pallen M.J."/>
        </authorList>
    </citation>
    <scope>NUCLEOTIDE SEQUENCE</scope>
    <source>
        <strain evidence="1">CHK121-14286</strain>
    </source>
</reference>
<dbReference type="AlphaFoldDB" id="A0A9D1J7K6"/>
<dbReference type="Proteomes" id="UP000824200">
    <property type="component" value="Unassembled WGS sequence"/>
</dbReference>
<evidence type="ECO:0000313" key="2">
    <source>
        <dbReference type="Proteomes" id="UP000824200"/>
    </source>
</evidence>
<evidence type="ECO:0000313" key="1">
    <source>
        <dbReference type="EMBL" id="HIR65483.1"/>
    </source>
</evidence>
<name>A0A9D1J7K6_9BACT</name>
<reference evidence="1" key="1">
    <citation type="submission" date="2020-10" db="EMBL/GenBank/DDBJ databases">
        <authorList>
            <person name="Gilroy R."/>
        </authorList>
    </citation>
    <scope>NUCLEOTIDE SEQUENCE</scope>
    <source>
        <strain evidence="1">CHK121-14286</strain>
    </source>
</reference>
<dbReference type="EMBL" id="DVHL01000010">
    <property type="protein sequence ID" value="HIR65483.1"/>
    <property type="molecule type" value="Genomic_DNA"/>
</dbReference>
<accession>A0A9D1J7K6</accession>
<gene>
    <name evidence="1" type="ORF">IAC95_01130</name>
</gene>
<sequence>MKIELTDKTKMHTALSLADKGQFYDALCIFSQVDSYESMINRIMCLCQTEDSAYAVDVYRLAKQKYGLTHALYTDCMKLAENFSALKSVVQFCEPDRTVTLKYEGTIHADKSLLVNFYDEFDDNYPSPDLNYAGDTAMFDDPQYASNNFYDVKSVKYLESLRVNMERCYMEGDDEGAEKYARRLLDADTDHIPTLEAQISLALYREDYKKGVRFAKRLANTDGGSYASIGGAIEILFKVNDKRLRSTLKKLMTKALAVKEEATLYDLEDFVHIATVHLNDVEMAVQFAQQLYANFKNTSLEALKLCSMAFYNVGNLAMAQEAAFNLLRAVPEDCYAKVLCDYLKQNRPEEELTHFDSSARVFRHFFVPYKLLYFAGTQCYKYLQMPADSQTSEKLMFYIEPIIYNSKAMFLAGKSEEYYENLPFVAQVLGAFPFLDSHYLAFASRQLFSTLCDQGVAQVLVENLVRLHYDGKLFVCVTNAYNLVDFSVLGEFAENEAFIRAFATCVTIARRVETQALVDAYNTVKQFLSEKPKENVSNMLAYAMLKVCDISFDDNYLDEYFLHGDEKLYAKYIAESEKQTR</sequence>
<comment type="caution">
    <text evidence="1">The sequence shown here is derived from an EMBL/GenBank/DDBJ whole genome shotgun (WGS) entry which is preliminary data.</text>
</comment>
<proteinExistence type="predicted"/>
<protein>
    <recommendedName>
        <fullName evidence="3">Tetratricopeptide repeat protein</fullName>
    </recommendedName>
</protein>
<organism evidence="1 2">
    <name type="scientific">Candidatus Fimimonas gallinarum</name>
    <dbReference type="NCBI Taxonomy" id="2840821"/>
    <lineage>
        <taxon>Bacteria</taxon>
        <taxon>Pseudomonadati</taxon>
        <taxon>Myxococcota</taxon>
        <taxon>Myxococcia</taxon>
        <taxon>Myxococcales</taxon>
        <taxon>Cystobacterineae</taxon>
        <taxon>Myxococcaceae</taxon>
        <taxon>Myxococcaceae incertae sedis</taxon>
        <taxon>Candidatus Fimimonas</taxon>
    </lineage>
</organism>